<dbReference type="EMBL" id="NXLR01000053">
    <property type="protein sequence ID" value="RDU58745.1"/>
    <property type="molecule type" value="Genomic_DNA"/>
</dbReference>
<comment type="caution">
    <text evidence="3">The sequence shown here is derived from an EMBL/GenBank/DDBJ whole genome shotgun (WGS) entry which is preliminary data.</text>
</comment>
<sequence length="224" mass="24999">TKHSNTQKHSQTPTSINQSQSNTSEVKSESLTCHSLGFMPEESLRESPAIQSSCHSEPLGEESLKETLVAYRDSSVVTTPARHDKLTTFTSNSKSNSSPTMQAQNERGRVSSDSFEKSLVDKRDSSVATLPQNDKKSQMSPSSEASLHCDKTESHEVPHYDKKPFYSLFKKLIHKHNSTNKENAQDSKIYQHISMLAIINICFMICVFTPFAVYSSDVSQFDAT</sequence>
<feature type="region of interest" description="Disordered" evidence="1">
    <location>
        <begin position="75"/>
        <end position="156"/>
    </location>
</feature>
<dbReference type="AlphaFoldDB" id="A0A3D8I0X5"/>
<evidence type="ECO:0000313" key="3">
    <source>
        <dbReference type="EMBL" id="RDU58745.1"/>
    </source>
</evidence>
<evidence type="ECO:0000313" key="4">
    <source>
        <dbReference type="Proteomes" id="UP000256599"/>
    </source>
</evidence>
<keyword evidence="4" id="KW-1185">Reference proteome</keyword>
<reference evidence="3 4" key="1">
    <citation type="submission" date="2018-04" db="EMBL/GenBank/DDBJ databases">
        <title>Novel Campyloabacter and Helicobacter Species and Strains.</title>
        <authorList>
            <person name="Mannion A.J."/>
            <person name="Shen Z."/>
            <person name="Fox J.G."/>
        </authorList>
    </citation>
    <scope>NUCLEOTIDE SEQUENCE [LARGE SCALE GENOMIC DNA]</scope>
    <source>
        <strain evidence="3 4">MIT 98-6070</strain>
    </source>
</reference>
<feature type="non-terminal residue" evidence="3">
    <location>
        <position position="224"/>
    </location>
</feature>
<organism evidence="3 4">
    <name type="scientific">Helicobacter marmotae</name>
    <dbReference type="NCBI Taxonomy" id="152490"/>
    <lineage>
        <taxon>Bacteria</taxon>
        <taxon>Pseudomonadati</taxon>
        <taxon>Campylobacterota</taxon>
        <taxon>Epsilonproteobacteria</taxon>
        <taxon>Campylobacterales</taxon>
        <taxon>Helicobacteraceae</taxon>
        <taxon>Helicobacter</taxon>
    </lineage>
</organism>
<feature type="transmembrane region" description="Helical" evidence="2">
    <location>
        <begin position="193"/>
        <end position="214"/>
    </location>
</feature>
<feature type="compositionally biased region" description="Polar residues" evidence="1">
    <location>
        <begin position="7"/>
        <end position="33"/>
    </location>
</feature>
<protein>
    <submittedName>
        <fullName evidence="3">Uncharacterized protein</fullName>
    </submittedName>
</protein>
<keyword evidence="2" id="KW-0812">Transmembrane</keyword>
<feature type="compositionally biased region" description="Polar residues" evidence="1">
    <location>
        <begin position="126"/>
        <end position="145"/>
    </location>
</feature>
<proteinExistence type="predicted"/>
<keyword evidence="2" id="KW-1133">Transmembrane helix</keyword>
<gene>
    <name evidence="3" type="ORF">CQA63_09295</name>
</gene>
<evidence type="ECO:0000256" key="1">
    <source>
        <dbReference type="SAM" id="MobiDB-lite"/>
    </source>
</evidence>
<keyword evidence="2" id="KW-0472">Membrane</keyword>
<name>A0A3D8I0X5_9HELI</name>
<feature type="compositionally biased region" description="Low complexity" evidence="1">
    <location>
        <begin position="87"/>
        <end position="100"/>
    </location>
</feature>
<feature type="non-terminal residue" evidence="3">
    <location>
        <position position="1"/>
    </location>
</feature>
<dbReference type="Proteomes" id="UP000256599">
    <property type="component" value="Unassembled WGS sequence"/>
</dbReference>
<feature type="region of interest" description="Disordered" evidence="1">
    <location>
        <begin position="1"/>
        <end position="58"/>
    </location>
</feature>
<evidence type="ECO:0000256" key="2">
    <source>
        <dbReference type="SAM" id="Phobius"/>
    </source>
</evidence>
<feature type="compositionally biased region" description="Basic and acidic residues" evidence="1">
    <location>
        <begin position="147"/>
        <end position="156"/>
    </location>
</feature>
<accession>A0A3D8I0X5</accession>
<feature type="compositionally biased region" description="Basic and acidic residues" evidence="1">
    <location>
        <begin position="106"/>
        <end position="125"/>
    </location>
</feature>